<sequence length="47" mass="4998">MSAELVFIGLRHVGGFTGSIAVDLCETIWRSFNDLCPEGWPASIGGS</sequence>
<comment type="caution">
    <text evidence="1">The sequence shown here is derived from an EMBL/GenBank/DDBJ whole genome shotgun (WGS) entry which is preliminary data.</text>
</comment>
<keyword evidence="2" id="KW-1185">Reference proteome</keyword>
<gene>
    <name evidence="1" type="ORF">CAP_4974</name>
</gene>
<dbReference type="AlphaFoldDB" id="A0A017TGD3"/>
<proteinExistence type="predicted"/>
<organism evidence="1 2">
    <name type="scientific">Chondromyces apiculatus DSM 436</name>
    <dbReference type="NCBI Taxonomy" id="1192034"/>
    <lineage>
        <taxon>Bacteria</taxon>
        <taxon>Pseudomonadati</taxon>
        <taxon>Myxococcota</taxon>
        <taxon>Polyangia</taxon>
        <taxon>Polyangiales</taxon>
        <taxon>Polyangiaceae</taxon>
        <taxon>Chondromyces</taxon>
    </lineage>
</organism>
<name>A0A017TGD3_9BACT</name>
<protein>
    <submittedName>
        <fullName evidence="1">Uncharacterized protein</fullName>
    </submittedName>
</protein>
<accession>A0A017TGD3</accession>
<reference evidence="1 2" key="1">
    <citation type="submission" date="2013-05" db="EMBL/GenBank/DDBJ databases">
        <title>Genome assembly of Chondromyces apiculatus DSM 436.</title>
        <authorList>
            <person name="Sharma G."/>
            <person name="Khatri I."/>
            <person name="Kaur C."/>
            <person name="Mayilraj S."/>
            <person name="Subramanian S."/>
        </authorList>
    </citation>
    <scope>NUCLEOTIDE SEQUENCE [LARGE SCALE GENOMIC DNA]</scope>
    <source>
        <strain evidence="1 2">DSM 436</strain>
    </source>
</reference>
<dbReference type="EMBL" id="ASRX01000004">
    <property type="protein sequence ID" value="EYF08358.1"/>
    <property type="molecule type" value="Genomic_DNA"/>
</dbReference>
<evidence type="ECO:0000313" key="1">
    <source>
        <dbReference type="EMBL" id="EYF08358.1"/>
    </source>
</evidence>
<evidence type="ECO:0000313" key="2">
    <source>
        <dbReference type="Proteomes" id="UP000019678"/>
    </source>
</evidence>
<dbReference type="Proteomes" id="UP000019678">
    <property type="component" value="Unassembled WGS sequence"/>
</dbReference>